<feature type="domain" description="Signal transduction histidine kinase HWE region" evidence="9">
    <location>
        <begin position="139"/>
        <end position="221"/>
    </location>
</feature>
<evidence type="ECO:0000259" key="9">
    <source>
        <dbReference type="SMART" id="SM00911"/>
    </source>
</evidence>
<dbReference type="GO" id="GO:0004673">
    <property type="term" value="F:protein histidine kinase activity"/>
    <property type="evidence" value="ECO:0007669"/>
    <property type="project" value="UniProtKB-EC"/>
</dbReference>
<gene>
    <name evidence="10" type="ORF">GWI72_17635</name>
</gene>
<evidence type="ECO:0000256" key="1">
    <source>
        <dbReference type="ARBA" id="ARBA00000085"/>
    </source>
</evidence>
<comment type="catalytic activity">
    <reaction evidence="1">
        <text>ATP + protein L-histidine = ADP + protein N-phospho-L-histidine.</text>
        <dbReference type="EC" id="2.7.13.3"/>
    </reaction>
</comment>
<dbReference type="EMBL" id="JAABLQ010000003">
    <property type="protein sequence ID" value="NBN80103.1"/>
    <property type="molecule type" value="Genomic_DNA"/>
</dbReference>
<evidence type="ECO:0000256" key="6">
    <source>
        <dbReference type="ARBA" id="ARBA00022777"/>
    </source>
</evidence>
<evidence type="ECO:0000313" key="11">
    <source>
        <dbReference type="Proteomes" id="UP000586722"/>
    </source>
</evidence>
<name>A0A7X5F5F3_9HYPH</name>
<reference evidence="11" key="1">
    <citation type="submission" date="2020-01" db="EMBL/GenBank/DDBJ databases">
        <authorList>
            <person name="Fang Y."/>
            <person name="Sun R."/>
            <person name="Nie L."/>
            <person name="He J."/>
            <person name="Hao L."/>
            <person name="Wang L."/>
            <person name="Su S."/>
            <person name="Lv E."/>
            <person name="Zhang Z."/>
            <person name="Xie R."/>
            <person name="Liu H."/>
        </authorList>
    </citation>
    <scope>NUCLEOTIDE SEQUENCE [LARGE SCALE GENOMIC DNA]</scope>
    <source>
        <strain evidence="11">XCT-53</strain>
    </source>
</reference>
<organism evidence="10 11">
    <name type="scientific">Pannonibacter tanglangensis</name>
    <dbReference type="NCBI Taxonomy" id="2750084"/>
    <lineage>
        <taxon>Bacteria</taxon>
        <taxon>Pseudomonadati</taxon>
        <taxon>Pseudomonadota</taxon>
        <taxon>Alphaproteobacteria</taxon>
        <taxon>Hyphomicrobiales</taxon>
        <taxon>Stappiaceae</taxon>
        <taxon>Pannonibacter</taxon>
    </lineage>
</organism>
<evidence type="ECO:0000256" key="3">
    <source>
        <dbReference type="ARBA" id="ARBA00022553"/>
    </source>
</evidence>
<evidence type="ECO:0000256" key="8">
    <source>
        <dbReference type="SAM" id="MobiDB-lite"/>
    </source>
</evidence>
<dbReference type="Pfam" id="PF07536">
    <property type="entry name" value="HWE_HK"/>
    <property type="match status" value="1"/>
</dbReference>
<accession>A0A7X5F5F3</accession>
<dbReference type="InterPro" id="IPR011102">
    <property type="entry name" value="Sig_transdc_His_kinase_HWE"/>
</dbReference>
<dbReference type="GO" id="GO:0005524">
    <property type="term" value="F:ATP binding"/>
    <property type="evidence" value="ECO:0007669"/>
    <property type="project" value="UniProtKB-KW"/>
</dbReference>
<keyword evidence="4" id="KW-0808">Transferase</keyword>
<dbReference type="SMART" id="SM00911">
    <property type="entry name" value="HWE_HK"/>
    <property type="match status" value="1"/>
</dbReference>
<dbReference type="Proteomes" id="UP000586722">
    <property type="component" value="Unassembled WGS sequence"/>
</dbReference>
<evidence type="ECO:0000256" key="7">
    <source>
        <dbReference type="ARBA" id="ARBA00022840"/>
    </source>
</evidence>
<dbReference type="PANTHER" id="PTHR41523">
    <property type="entry name" value="TWO-COMPONENT SYSTEM SENSOR PROTEIN"/>
    <property type="match status" value="1"/>
</dbReference>
<evidence type="ECO:0000256" key="2">
    <source>
        <dbReference type="ARBA" id="ARBA00012438"/>
    </source>
</evidence>
<dbReference type="PANTHER" id="PTHR41523:SF7">
    <property type="entry name" value="HISTIDINE KINASE"/>
    <property type="match status" value="1"/>
</dbReference>
<protein>
    <recommendedName>
        <fullName evidence="2">histidine kinase</fullName>
        <ecNumber evidence="2">2.7.13.3</ecNumber>
    </recommendedName>
</protein>
<evidence type="ECO:0000256" key="4">
    <source>
        <dbReference type="ARBA" id="ARBA00022679"/>
    </source>
</evidence>
<dbReference type="AlphaFoldDB" id="A0A7X5F5F3"/>
<keyword evidence="7" id="KW-0067">ATP-binding</keyword>
<keyword evidence="11" id="KW-1185">Reference proteome</keyword>
<evidence type="ECO:0000256" key="5">
    <source>
        <dbReference type="ARBA" id="ARBA00022741"/>
    </source>
</evidence>
<evidence type="ECO:0000313" key="10">
    <source>
        <dbReference type="EMBL" id="NBN80103.1"/>
    </source>
</evidence>
<comment type="caution">
    <text evidence="10">The sequence shown here is derived from an EMBL/GenBank/DDBJ whole genome shotgun (WGS) entry which is preliminary data.</text>
</comment>
<feature type="region of interest" description="Disordered" evidence="8">
    <location>
        <begin position="284"/>
        <end position="303"/>
    </location>
</feature>
<keyword evidence="6 10" id="KW-0418">Kinase</keyword>
<keyword evidence="5" id="KW-0547">Nucleotide-binding</keyword>
<keyword evidence="3" id="KW-0597">Phosphoprotein</keyword>
<dbReference type="RefSeq" id="WP_348272715.1">
    <property type="nucleotide sequence ID" value="NZ_JAABLQ010000003.1"/>
</dbReference>
<sequence>MTHRLTWQGAGQPEAQLREYLLLALERSGVCVLLQSATQDYLYLANLPPCWSFDPSDGAPSDAALFGDDLATRLRLLKLDVLASGETRSLEAAVGEDGLFGFRVEPVDGFGSDRHLLTTITDLTEKTRREKVLRALLREVSHRSKNLLAIIQSLAAQTARHSTTLDQFLARFRGRLYSLAQSQDLVTQSNWHGARFRDLVRHQVDRYMPQNGAAVEILGEDVLLDPNAALHVGLALHELMVNAVSFGTAVSSGPPIALRCGRVQEDGTEKLEIVWLESITPAPGHGLSQPASRGADQAEPRAEAHFGSTVLQRVVPAAVDGRAEYHLTPRLVSYRLVFPAQAANGHDDLAP</sequence>
<dbReference type="EC" id="2.7.13.3" evidence="2"/>
<proteinExistence type="predicted"/>